<evidence type="ECO:0000313" key="2">
    <source>
        <dbReference type="Proteomes" id="UP000335538"/>
    </source>
</evidence>
<sequence length="616" mass="67163">MPITTTIRPWHRPSSTAAEQVLVPKTEFADRHDAEVGAEMERQYFTPLGGESAPIALSVNNVSVGNVLGVEPRVGERGDALLGKVIENIRAAFVGAGVPPAIAYFQAHDIARYLGSSTFLEADQVLVENDPTQQSSQQAIDVHIDGNTVCIHKTTTYTDVADGQAQEPPKLTRVVDLAVKFTSTRRCLSSTRELEAEVIKATVQLGPSPQREKRFTATQDLLGVPDVPVARSRCWERLKQMLSRLFSARGIKFVVGAVNDLTRPEDLARPAGIVRNLPGVEDASAWFVRAAQAYGPRRYDVASYRDANGFVIRNGTAGQTETHWKSVDARARTIASERAGVLREGHPLNVGNVMVAVDLLVDPDPHDPRHVVPLPQHTYGRGTACVSALAQDDARLREEQHATLNDALFPAPGTPRLLIAVDDQDMVGEHLLVACRQLRALEQRAPLTAADLQAGLQALVTAFDLPHNPPVEQIATVKAALCDKVIARIRAALPNDLALQWRVLATLPHVQPATHLVMQSNGVPMFENNLAEQRQITISTRRTRPHVRAGTVRIAFRSDHRGLSAGGEVHLGPEIFRAGSLQSARMSTVALYDVSNETTQLKFVQCRGHLEPVPLA</sequence>
<reference evidence="1 2" key="1">
    <citation type="submission" date="2019-08" db="EMBL/GenBank/DDBJ databases">
        <authorList>
            <person name="Peeters C."/>
        </authorList>
    </citation>
    <scope>NUCLEOTIDE SEQUENCE [LARGE SCALE GENOMIC DNA]</scope>
    <source>
        <strain evidence="1 2">LMG 31121</strain>
    </source>
</reference>
<dbReference type="EMBL" id="CABPSR010000061">
    <property type="protein sequence ID" value="VVE86001.1"/>
    <property type="molecule type" value="Genomic_DNA"/>
</dbReference>
<gene>
    <name evidence="1" type="ORF">PSP31121_05640</name>
</gene>
<accession>A0A5E5BIE7</accession>
<protein>
    <submittedName>
        <fullName evidence="1">Uncharacterized protein</fullName>
    </submittedName>
</protein>
<organism evidence="1 2">
    <name type="scientific">Pandoraea sputorum</name>
    <dbReference type="NCBI Taxonomy" id="93222"/>
    <lineage>
        <taxon>Bacteria</taxon>
        <taxon>Pseudomonadati</taxon>
        <taxon>Pseudomonadota</taxon>
        <taxon>Betaproteobacteria</taxon>
        <taxon>Burkholderiales</taxon>
        <taxon>Burkholderiaceae</taxon>
        <taxon>Pandoraea</taxon>
    </lineage>
</organism>
<dbReference type="RefSeq" id="WP_150811622.1">
    <property type="nucleotide sequence ID" value="NZ_CABPSR010000061.1"/>
</dbReference>
<dbReference type="Proteomes" id="UP000335538">
    <property type="component" value="Unassembled WGS sequence"/>
</dbReference>
<dbReference type="AlphaFoldDB" id="A0A5E5BIE7"/>
<name>A0A5E5BIE7_9BURK</name>
<proteinExistence type="predicted"/>
<evidence type="ECO:0000313" key="1">
    <source>
        <dbReference type="EMBL" id="VVE86001.1"/>
    </source>
</evidence>